<dbReference type="Proteomes" id="UP000075902">
    <property type="component" value="Unassembled WGS sequence"/>
</dbReference>
<name>A0A182UD17_9DIPT</name>
<dbReference type="EnsemblMetazoa" id="AMEC018182-RA">
    <property type="protein sequence ID" value="AMEC018182-PA"/>
    <property type="gene ID" value="AMEC018182"/>
</dbReference>
<dbReference type="VEuPathDB" id="VectorBase:AMEC018182"/>
<protein>
    <submittedName>
        <fullName evidence="1">Uncharacterized protein</fullName>
    </submittedName>
</protein>
<evidence type="ECO:0000313" key="2">
    <source>
        <dbReference type="Proteomes" id="UP000075902"/>
    </source>
</evidence>
<evidence type="ECO:0000313" key="1">
    <source>
        <dbReference type="EnsemblMetazoa" id="AMEC018182-PA"/>
    </source>
</evidence>
<proteinExistence type="predicted"/>
<organism evidence="1 2">
    <name type="scientific">Anopheles melas</name>
    <dbReference type="NCBI Taxonomy" id="34690"/>
    <lineage>
        <taxon>Eukaryota</taxon>
        <taxon>Metazoa</taxon>
        <taxon>Ecdysozoa</taxon>
        <taxon>Arthropoda</taxon>
        <taxon>Hexapoda</taxon>
        <taxon>Insecta</taxon>
        <taxon>Pterygota</taxon>
        <taxon>Neoptera</taxon>
        <taxon>Endopterygota</taxon>
        <taxon>Diptera</taxon>
        <taxon>Nematocera</taxon>
        <taxon>Culicoidea</taxon>
        <taxon>Culicidae</taxon>
        <taxon>Anophelinae</taxon>
        <taxon>Anopheles</taxon>
    </lineage>
</organism>
<sequence length="462" mass="50606">MSENSLPLLLAWMKDRPEHGDWDFIAAMAPAHLDRLLLAAHVQQVAANGGVVGIDATIPVPNGPTHNLYGYRLGAPELALSRPSYEIAQLEQRTPVSGGVDILSGTPLEGILALSAHDLLDPLWLSQTLPVAGSDGQLSIDLADAHHVQLSLGRSAPEREAGAEFFKAFQQDLPPEHRIQNLVEFVDDTGNAYLRPRSLGLRTHQSKADGSLAVVFFGALQHGPLEGGYPTADSAFPFLLTPEQGLENPLTLLLTRRLLHRAAFAVAVEQMLDGGQFRYDEAAQLRTGMRATAGHLVSQGARLDTRDFSFQSDQFSMPAASGSGGLRVELLADRAELSWLGSCTLAFRYKAHGEQYWQPQLEVTFDFHLQQRFDLFKPEPDEADDAVLLGQVVWPLAESPEVTSVSGLPRNLPEATLGQMRQFFALTLKQAVLERLAQRLTARIPEQVQAAVRWSRHSQFAA</sequence>
<reference evidence="1" key="2">
    <citation type="submission" date="2020-05" db="UniProtKB">
        <authorList>
            <consortium name="EnsemblMetazoa"/>
        </authorList>
    </citation>
    <scope>IDENTIFICATION</scope>
    <source>
        <strain evidence="1">CM1001059</strain>
    </source>
</reference>
<reference evidence="2" key="1">
    <citation type="submission" date="2014-01" db="EMBL/GenBank/DDBJ databases">
        <title>The Genome Sequence of Anopheles melas CM1001059_A (V2).</title>
        <authorList>
            <consortium name="The Broad Institute Genomics Platform"/>
            <person name="Neafsey D.E."/>
            <person name="Besansky N."/>
            <person name="Howell P."/>
            <person name="Walton C."/>
            <person name="Young S.K."/>
            <person name="Zeng Q."/>
            <person name="Gargeya S."/>
            <person name="Fitzgerald M."/>
            <person name="Haas B."/>
            <person name="Abouelleil A."/>
            <person name="Allen A.W."/>
            <person name="Alvarado L."/>
            <person name="Arachchi H.M."/>
            <person name="Berlin A.M."/>
            <person name="Chapman S.B."/>
            <person name="Gainer-Dewar J."/>
            <person name="Goldberg J."/>
            <person name="Griggs A."/>
            <person name="Gujja S."/>
            <person name="Hansen M."/>
            <person name="Howarth C."/>
            <person name="Imamovic A."/>
            <person name="Ireland A."/>
            <person name="Larimer J."/>
            <person name="McCowan C."/>
            <person name="Murphy C."/>
            <person name="Pearson M."/>
            <person name="Poon T.W."/>
            <person name="Priest M."/>
            <person name="Roberts A."/>
            <person name="Saif S."/>
            <person name="Shea T."/>
            <person name="Sisk P."/>
            <person name="Sykes S."/>
            <person name="Wortman J."/>
            <person name="Nusbaum C."/>
            <person name="Birren B."/>
        </authorList>
    </citation>
    <scope>NUCLEOTIDE SEQUENCE [LARGE SCALE GENOMIC DNA]</scope>
    <source>
        <strain evidence="2">CM1001059</strain>
    </source>
</reference>
<keyword evidence="2" id="KW-1185">Reference proteome</keyword>
<dbReference type="AlphaFoldDB" id="A0A182UD17"/>
<accession>A0A182UD17</accession>